<protein>
    <submittedName>
        <fullName evidence="4">MSP domain-containing protein</fullName>
    </submittedName>
</protein>
<keyword evidence="3" id="KW-1185">Reference proteome</keyword>
<dbReference type="InterPro" id="IPR000535">
    <property type="entry name" value="MSP_dom"/>
</dbReference>
<feature type="domain" description="MSP" evidence="1">
    <location>
        <begin position="5"/>
        <end position="89"/>
    </location>
</feature>
<evidence type="ECO:0000313" key="4">
    <source>
        <dbReference type="WBParaSite" id="HPBE_0000005501-mRNA-1"/>
    </source>
</evidence>
<sequence>MPSSVTPSDAYAPAGGEQTMHQIQLGSEDDVQVKWNNTDDYRAPPAFGFVDASSNANIVIRNSGAPRSDSLVVQHVPAPQNATDVRAAFGIVQNVPNEGMFTVNLNAS</sequence>
<evidence type="ECO:0000313" key="3">
    <source>
        <dbReference type="Proteomes" id="UP000050761"/>
    </source>
</evidence>
<evidence type="ECO:0000313" key="2">
    <source>
        <dbReference type="EMBL" id="VDO18438.1"/>
    </source>
</evidence>
<dbReference type="EMBL" id="UZAH01000031">
    <property type="protein sequence ID" value="VDO18438.1"/>
    <property type="molecule type" value="Genomic_DNA"/>
</dbReference>
<dbReference type="Pfam" id="PF00635">
    <property type="entry name" value="Motile_Sperm"/>
    <property type="match status" value="1"/>
</dbReference>
<organism evidence="3 4">
    <name type="scientific">Heligmosomoides polygyrus</name>
    <name type="common">Parasitic roundworm</name>
    <dbReference type="NCBI Taxonomy" id="6339"/>
    <lineage>
        <taxon>Eukaryota</taxon>
        <taxon>Metazoa</taxon>
        <taxon>Ecdysozoa</taxon>
        <taxon>Nematoda</taxon>
        <taxon>Chromadorea</taxon>
        <taxon>Rhabditida</taxon>
        <taxon>Rhabditina</taxon>
        <taxon>Rhabditomorpha</taxon>
        <taxon>Strongyloidea</taxon>
        <taxon>Heligmosomidae</taxon>
        <taxon>Heligmosomoides</taxon>
    </lineage>
</organism>
<accession>A0A183F1V5</accession>
<dbReference type="SUPFAM" id="SSF49354">
    <property type="entry name" value="PapD-like"/>
    <property type="match status" value="1"/>
</dbReference>
<reference evidence="4" key="2">
    <citation type="submission" date="2019-09" db="UniProtKB">
        <authorList>
            <consortium name="WormBaseParasite"/>
        </authorList>
    </citation>
    <scope>IDENTIFICATION</scope>
</reference>
<dbReference type="Proteomes" id="UP000050761">
    <property type="component" value="Unassembled WGS sequence"/>
</dbReference>
<dbReference type="Gene3D" id="2.60.40.10">
    <property type="entry name" value="Immunoglobulins"/>
    <property type="match status" value="1"/>
</dbReference>
<proteinExistence type="predicted"/>
<dbReference type="PANTHER" id="PTHR22947">
    <property type="entry name" value="MAJOR SPERM PROTEIN"/>
    <property type="match status" value="1"/>
</dbReference>
<dbReference type="InterPro" id="IPR051774">
    <property type="entry name" value="Sperm-specific_class_P"/>
</dbReference>
<dbReference type="AlphaFoldDB" id="A0A183F1V5"/>
<reference evidence="2 3" key="1">
    <citation type="submission" date="2018-11" db="EMBL/GenBank/DDBJ databases">
        <authorList>
            <consortium name="Pathogen Informatics"/>
        </authorList>
    </citation>
    <scope>NUCLEOTIDE SEQUENCE [LARGE SCALE GENOMIC DNA]</scope>
</reference>
<accession>A0A3P7WLI2</accession>
<name>A0A183F1V5_HELPZ</name>
<dbReference type="InterPro" id="IPR013783">
    <property type="entry name" value="Ig-like_fold"/>
</dbReference>
<dbReference type="WBParaSite" id="HPBE_0000005501-mRNA-1">
    <property type="protein sequence ID" value="HPBE_0000005501-mRNA-1"/>
    <property type="gene ID" value="HPBE_0000005501"/>
</dbReference>
<evidence type="ECO:0000259" key="1">
    <source>
        <dbReference type="Pfam" id="PF00635"/>
    </source>
</evidence>
<gene>
    <name evidence="2" type="ORF">HPBE_LOCUS56</name>
</gene>
<dbReference type="InterPro" id="IPR008962">
    <property type="entry name" value="PapD-like_sf"/>
</dbReference>
<dbReference type="PANTHER" id="PTHR22947:SF7">
    <property type="entry name" value="MSP DOMAIN-CONTAINING PROTEIN-RELATED"/>
    <property type="match status" value="1"/>
</dbReference>